<dbReference type="AlphaFoldDB" id="B6G1C7"/>
<dbReference type="InterPro" id="IPR007214">
    <property type="entry name" value="YbaK/aa-tRNA-synth-assoc-dom"/>
</dbReference>
<dbReference type="GO" id="GO:0002161">
    <property type="term" value="F:aminoacyl-tRNA deacylase activity"/>
    <property type="evidence" value="ECO:0007669"/>
    <property type="project" value="InterPro"/>
</dbReference>
<gene>
    <name evidence="2" type="ORF">CLOHIR_01933</name>
</gene>
<dbReference type="eggNOG" id="COG2606">
    <property type="taxonomic scope" value="Bacteria"/>
</dbReference>
<dbReference type="CDD" id="cd04333">
    <property type="entry name" value="ProX_deacylase"/>
    <property type="match status" value="1"/>
</dbReference>
<dbReference type="Pfam" id="PF04073">
    <property type="entry name" value="tRNA_edit"/>
    <property type="match status" value="1"/>
</dbReference>
<keyword evidence="2" id="KW-0436">Ligase</keyword>
<accession>B6G1C7</accession>
<comment type="caution">
    <text evidence="2">The sequence shown here is derived from an EMBL/GenBank/DDBJ whole genome shotgun (WGS) entry which is preliminary data.</text>
</comment>
<dbReference type="OrthoDB" id="9798760at2"/>
<evidence type="ECO:0000313" key="3">
    <source>
        <dbReference type="Proteomes" id="UP000003178"/>
    </source>
</evidence>
<name>B6G1C7_PEPHT</name>
<dbReference type="STRING" id="500633.CLOHIR_01933"/>
<dbReference type="SUPFAM" id="SSF55826">
    <property type="entry name" value="YbaK/ProRS associated domain"/>
    <property type="match status" value="1"/>
</dbReference>
<dbReference type="PANTHER" id="PTHR30411:SF1">
    <property type="entry name" value="CYTOPLASMIC PROTEIN"/>
    <property type="match status" value="1"/>
</dbReference>
<dbReference type="GO" id="GO:0016874">
    <property type="term" value="F:ligase activity"/>
    <property type="evidence" value="ECO:0007669"/>
    <property type="project" value="UniProtKB-KW"/>
</dbReference>
<dbReference type="InterPro" id="IPR036754">
    <property type="entry name" value="YbaK/aa-tRNA-synt-asso_dom_sf"/>
</dbReference>
<evidence type="ECO:0000313" key="2">
    <source>
        <dbReference type="EMBL" id="EEA84393.1"/>
    </source>
</evidence>
<organism evidence="2 3">
    <name type="scientific">Peptacetobacter hiranonis (strain DSM 13275 / JCM 10541 / KCTC 15199 / TO-931)</name>
    <name type="common">Clostridium hiranonis</name>
    <dbReference type="NCBI Taxonomy" id="500633"/>
    <lineage>
        <taxon>Bacteria</taxon>
        <taxon>Bacillati</taxon>
        <taxon>Bacillota</taxon>
        <taxon>Clostridia</taxon>
        <taxon>Peptostreptococcales</taxon>
        <taxon>Peptostreptococcaceae</taxon>
        <taxon>Peptacetobacter</taxon>
    </lineage>
</organism>
<dbReference type="RefSeq" id="WP_006440795.1">
    <property type="nucleotide sequence ID" value="NZ_DS995359.1"/>
</dbReference>
<dbReference type="Gene3D" id="3.90.960.10">
    <property type="entry name" value="YbaK/aminoacyl-tRNA synthetase-associated domain"/>
    <property type="match status" value="1"/>
</dbReference>
<keyword evidence="3" id="KW-1185">Reference proteome</keyword>
<dbReference type="HOGENOM" id="CLU_094875_0_3_9"/>
<proteinExistence type="predicted"/>
<reference evidence="2 3" key="1">
    <citation type="submission" date="2008-09" db="EMBL/GenBank/DDBJ databases">
        <authorList>
            <person name="Fulton L."/>
            <person name="Clifton S."/>
            <person name="Fulton B."/>
            <person name="Xu J."/>
            <person name="Minx P."/>
            <person name="Pepin K.H."/>
            <person name="Johnson M."/>
            <person name="Thiruvilangam P."/>
            <person name="Bhonagiri V."/>
            <person name="Nash W.E."/>
            <person name="Mardis E.R."/>
            <person name="Wilson R.K."/>
        </authorList>
    </citation>
    <scope>NUCLEOTIDE SEQUENCE [LARGE SCALE GENOMIC DNA]</scope>
    <source>
        <strain evidence="2 3">DSM 13275</strain>
    </source>
</reference>
<dbReference type="PANTHER" id="PTHR30411">
    <property type="entry name" value="CYTOPLASMIC PROTEIN"/>
    <property type="match status" value="1"/>
</dbReference>
<dbReference type="EMBL" id="ABWP01000073">
    <property type="protein sequence ID" value="EEA84393.1"/>
    <property type="molecule type" value="Genomic_DNA"/>
</dbReference>
<feature type="domain" description="YbaK/aminoacyl-tRNA synthetase-associated" evidence="1">
    <location>
        <begin position="24"/>
        <end position="144"/>
    </location>
</feature>
<protein>
    <submittedName>
        <fullName evidence="2">YbaK/proline--tRNA ligase associated domain protein</fullName>
    </submittedName>
</protein>
<reference evidence="2 3" key="2">
    <citation type="submission" date="2008-10" db="EMBL/GenBank/DDBJ databases">
        <title>Draft genome sequence of Clostridium hiranonis (DSM 13275).</title>
        <authorList>
            <person name="Sudarsanam P."/>
            <person name="Ley R."/>
            <person name="Guruge J."/>
            <person name="Turnbaugh P.J."/>
            <person name="Mahowald M."/>
            <person name="Liep D."/>
            <person name="Gordon J."/>
        </authorList>
    </citation>
    <scope>NUCLEOTIDE SEQUENCE [LARGE SCALE GENOMIC DNA]</scope>
    <source>
        <strain evidence="2 3">DSM 13275</strain>
    </source>
</reference>
<sequence>MSIEKVRKHMEQFGRENDVMEFDESSATVELAAETVGIIPARVAKTLSFRGKEDGEAIIVVAAGDTKIDNKKFRHEFSCKARMLSAEEAVEFTGHMVGGVCPFALENENVKVYLDESLKRFDTVFPAAGSGNSAIELTNDELEKYSSNFVKWVDVCKGWNEEN</sequence>
<evidence type="ECO:0000259" key="1">
    <source>
        <dbReference type="Pfam" id="PF04073"/>
    </source>
</evidence>
<dbReference type="Proteomes" id="UP000003178">
    <property type="component" value="Unassembled WGS sequence"/>
</dbReference>